<dbReference type="Pfam" id="PF13671">
    <property type="entry name" value="AAA_33"/>
    <property type="match status" value="1"/>
</dbReference>
<keyword evidence="3" id="KW-1185">Reference proteome</keyword>
<gene>
    <name evidence="2" type="ORF">GCM10010430_28850</name>
</gene>
<evidence type="ECO:0000313" key="3">
    <source>
        <dbReference type="Proteomes" id="UP001500305"/>
    </source>
</evidence>
<organism evidence="2 3">
    <name type="scientific">Kitasatospora cystarginea</name>
    <dbReference type="NCBI Taxonomy" id="58350"/>
    <lineage>
        <taxon>Bacteria</taxon>
        <taxon>Bacillati</taxon>
        <taxon>Actinomycetota</taxon>
        <taxon>Actinomycetes</taxon>
        <taxon>Kitasatosporales</taxon>
        <taxon>Streptomycetaceae</taxon>
        <taxon>Kitasatospora</taxon>
    </lineage>
</organism>
<dbReference type="InterPro" id="IPR027417">
    <property type="entry name" value="P-loop_NTPase"/>
</dbReference>
<dbReference type="EMBL" id="BAAATR010000010">
    <property type="protein sequence ID" value="GAA2245212.1"/>
    <property type="molecule type" value="Genomic_DNA"/>
</dbReference>
<feature type="compositionally biased region" description="Polar residues" evidence="1">
    <location>
        <begin position="7"/>
        <end position="17"/>
    </location>
</feature>
<dbReference type="Proteomes" id="UP001500305">
    <property type="component" value="Unassembled WGS sequence"/>
</dbReference>
<evidence type="ECO:0000256" key="1">
    <source>
        <dbReference type="SAM" id="MobiDB-lite"/>
    </source>
</evidence>
<protein>
    <submittedName>
        <fullName evidence="2">AAA family ATPase</fullName>
    </submittedName>
</protein>
<dbReference type="Gene3D" id="3.40.50.300">
    <property type="entry name" value="P-loop containing nucleotide triphosphate hydrolases"/>
    <property type="match status" value="1"/>
</dbReference>
<feature type="region of interest" description="Disordered" evidence="1">
    <location>
        <begin position="1"/>
        <end position="30"/>
    </location>
</feature>
<comment type="caution">
    <text evidence="2">The sequence shown here is derived from an EMBL/GenBank/DDBJ whole genome shotgun (WGS) entry which is preliminary data.</text>
</comment>
<dbReference type="RefSeq" id="WP_425557613.1">
    <property type="nucleotide sequence ID" value="NZ_BAAATR010000010.1"/>
</dbReference>
<evidence type="ECO:0000313" key="2">
    <source>
        <dbReference type="EMBL" id="GAA2245212.1"/>
    </source>
</evidence>
<accession>A0ABP5QZ56</accession>
<name>A0ABP5QZ56_9ACTN</name>
<proteinExistence type="predicted"/>
<reference evidence="3" key="1">
    <citation type="journal article" date="2019" name="Int. J. Syst. Evol. Microbiol.">
        <title>The Global Catalogue of Microorganisms (GCM) 10K type strain sequencing project: providing services to taxonomists for standard genome sequencing and annotation.</title>
        <authorList>
            <consortium name="The Broad Institute Genomics Platform"/>
            <consortium name="The Broad Institute Genome Sequencing Center for Infectious Disease"/>
            <person name="Wu L."/>
            <person name="Ma J."/>
        </authorList>
    </citation>
    <scope>NUCLEOTIDE SEQUENCE [LARGE SCALE GENOMIC DNA]</scope>
    <source>
        <strain evidence="3">JCM 7356</strain>
    </source>
</reference>
<sequence length="226" mass="24522">MRKTIGSGLTRSATASIGAQPAPGRPERPWVLRPRGLHDLRHGTPPAGPAVLSYPPGDLVVVSGLPGSGKSTLIRRCAQAPAIDSQFSREHYARLLPPGLPYAVYRPLVRLHHYRRLHRALLAGGPLLVHDCGTLPWVRDWLVRAAHRQGRRLHLILLDSTPAEARQGQYARARRVSAYAFTRHRRAVGRLRAELAGPSGAVAGCASAVLLDRAAARGLRGIEFTA</sequence>
<dbReference type="SUPFAM" id="SSF52540">
    <property type="entry name" value="P-loop containing nucleoside triphosphate hydrolases"/>
    <property type="match status" value="1"/>
</dbReference>